<evidence type="ECO:0000256" key="3">
    <source>
        <dbReference type="ARBA" id="ARBA00022448"/>
    </source>
</evidence>
<dbReference type="InterPro" id="IPR050366">
    <property type="entry name" value="BP-dependent_transpt_permease"/>
</dbReference>
<keyword evidence="7" id="KW-0653">Protein transport</keyword>
<dbReference type="Pfam" id="PF00528">
    <property type="entry name" value="BPD_transp_1"/>
    <property type="match status" value="1"/>
</dbReference>
<feature type="transmembrane region" description="Helical" evidence="10">
    <location>
        <begin position="85"/>
        <end position="105"/>
    </location>
</feature>
<dbReference type="GO" id="GO:0005886">
    <property type="term" value="C:plasma membrane"/>
    <property type="evidence" value="ECO:0007669"/>
    <property type="project" value="UniProtKB-SubCell"/>
</dbReference>
<dbReference type="PANTHER" id="PTHR43386">
    <property type="entry name" value="OLIGOPEPTIDE TRANSPORT SYSTEM PERMEASE PROTEIN APPC"/>
    <property type="match status" value="1"/>
</dbReference>
<organism evidence="12 13">
    <name type="scientific">Brucella melitensis</name>
    <dbReference type="NCBI Taxonomy" id="29459"/>
    <lineage>
        <taxon>Bacteria</taxon>
        <taxon>Pseudomonadati</taxon>
        <taxon>Pseudomonadota</taxon>
        <taxon>Alphaproteobacteria</taxon>
        <taxon>Hyphomicrobiales</taxon>
        <taxon>Brucellaceae</taxon>
        <taxon>Brucella/Ochrobactrum group</taxon>
        <taxon>Brucella</taxon>
    </lineage>
</organism>
<keyword evidence="5 10" id="KW-0812">Transmembrane</keyword>
<evidence type="ECO:0000256" key="5">
    <source>
        <dbReference type="ARBA" id="ARBA00022692"/>
    </source>
</evidence>
<accession>A0AB36PQX2</accession>
<dbReference type="GO" id="GO:0015031">
    <property type="term" value="P:protein transport"/>
    <property type="evidence" value="ECO:0007669"/>
    <property type="project" value="UniProtKB-KW"/>
</dbReference>
<keyword evidence="8 10" id="KW-1133">Transmembrane helix</keyword>
<evidence type="ECO:0000256" key="4">
    <source>
        <dbReference type="ARBA" id="ARBA00022475"/>
    </source>
</evidence>
<protein>
    <submittedName>
        <fullName evidence="12">ABC transporter permease</fullName>
    </submittedName>
</protein>
<name>A0AB36PQX2_BRUML</name>
<dbReference type="SUPFAM" id="SSF161098">
    <property type="entry name" value="MetI-like"/>
    <property type="match status" value="1"/>
</dbReference>
<dbReference type="GO" id="GO:0015833">
    <property type="term" value="P:peptide transport"/>
    <property type="evidence" value="ECO:0007669"/>
    <property type="project" value="UniProtKB-KW"/>
</dbReference>
<keyword evidence="9 10" id="KW-0472">Membrane</keyword>
<dbReference type="EMBL" id="NGJQ01000023">
    <property type="protein sequence ID" value="OZV57241.1"/>
    <property type="molecule type" value="Genomic_DNA"/>
</dbReference>
<keyword evidence="6" id="KW-0571">Peptide transport</keyword>
<feature type="transmembrane region" description="Helical" evidence="10">
    <location>
        <begin position="20"/>
        <end position="41"/>
    </location>
</feature>
<dbReference type="RefSeq" id="WP_004682561.1">
    <property type="nucleotide sequence ID" value="NZ_CAKLDP010000016.1"/>
</dbReference>
<dbReference type="PROSITE" id="PS50928">
    <property type="entry name" value="ABC_TM1"/>
    <property type="match status" value="1"/>
</dbReference>
<gene>
    <name evidence="12" type="ORF">BI318_16280</name>
</gene>
<dbReference type="PANTHER" id="PTHR43386:SF1">
    <property type="entry name" value="D,D-DIPEPTIDE TRANSPORT SYSTEM PERMEASE PROTEIN DDPC-RELATED"/>
    <property type="match status" value="1"/>
</dbReference>
<proteinExistence type="inferred from homology"/>
<feature type="transmembrane region" description="Helical" evidence="10">
    <location>
        <begin position="182"/>
        <end position="206"/>
    </location>
</feature>
<reference evidence="12 13" key="1">
    <citation type="submission" date="2017-05" db="EMBL/GenBank/DDBJ databases">
        <title>The genome sequence of the facultative intracellular pathogen Brucella melitensis KIV-L.</title>
        <authorList>
            <person name="Pisarenko S."/>
            <person name="Kovalev D."/>
            <person name="Khachaturova A."/>
            <person name="Kulichenko A."/>
        </authorList>
    </citation>
    <scope>NUCLEOTIDE SEQUENCE [LARGE SCALE GENOMIC DNA]</scope>
    <source>
        <strain evidence="12 13">KIV-L</strain>
    </source>
</reference>
<evidence type="ECO:0000256" key="9">
    <source>
        <dbReference type="ARBA" id="ARBA00023136"/>
    </source>
</evidence>
<evidence type="ECO:0000256" key="10">
    <source>
        <dbReference type="RuleBase" id="RU363032"/>
    </source>
</evidence>
<evidence type="ECO:0000256" key="1">
    <source>
        <dbReference type="ARBA" id="ARBA00004429"/>
    </source>
</evidence>
<comment type="similarity">
    <text evidence="2 10">Belongs to the binding-protein-dependent transport system permease family.</text>
</comment>
<dbReference type="InterPro" id="IPR035906">
    <property type="entry name" value="MetI-like_sf"/>
</dbReference>
<evidence type="ECO:0000313" key="12">
    <source>
        <dbReference type="EMBL" id="OZV57241.1"/>
    </source>
</evidence>
<evidence type="ECO:0000256" key="2">
    <source>
        <dbReference type="ARBA" id="ARBA00009306"/>
    </source>
</evidence>
<dbReference type="GeneID" id="29595039"/>
<comment type="subcellular location">
    <subcellularLocation>
        <location evidence="1">Cell inner membrane</location>
        <topology evidence="1">Multi-pass membrane protein</topology>
    </subcellularLocation>
    <subcellularLocation>
        <location evidence="10">Cell membrane</location>
        <topology evidence="10">Multi-pass membrane protein</topology>
    </subcellularLocation>
</comment>
<feature type="transmembrane region" description="Helical" evidence="10">
    <location>
        <begin position="140"/>
        <end position="162"/>
    </location>
</feature>
<keyword evidence="3 10" id="KW-0813">Transport</keyword>
<dbReference type="InterPro" id="IPR000515">
    <property type="entry name" value="MetI-like"/>
</dbReference>
<evidence type="ECO:0000313" key="13">
    <source>
        <dbReference type="Proteomes" id="UP000216335"/>
    </source>
</evidence>
<comment type="caution">
    <text evidence="12">The sequence shown here is derived from an EMBL/GenBank/DDBJ whole genome shotgun (WGS) entry which is preliminary data.</text>
</comment>
<evidence type="ECO:0000256" key="6">
    <source>
        <dbReference type="ARBA" id="ARBA00022856"/>
    </source>
</evidence>
<sequence>MVALSNTSARQFKIPGWFTLPLLIGILVVGFWLIATFLAPYMTPYDPLQMADRRLQIPSWSHWLGTDALGRDVLARTLYGARHSLPIALVVVVSAVIIGALAGAVAGYRGGWVDAAIAAGAGSGRILFKHILPLCWTPVLISATMDLGQVILLAASLSFIGLGATPPTPEWGSMIAEGAVHFYNWWIAMGPGLAILTIVLGFNFIGDGLRDYFDPRSK</sequence>
<dbReference type="AlphaFoldDB" id="A0AB36PQX2"/>
<dbReference type="Gene3D" id="1.10.3720.10">
    <property type="entry name" value="MetI-like"/>
    <property type="match status" value="1"/>
</dbReference>
<feature type="domain" description="ABC transmembrane type-1" evidence="11">
    <location>
        <begin position="1"/>
        <end position="206"/>
    </location>
</feature>
<evidence type="ECO:0000256" key="7">
    <source>
        <dbReference type="ARBA" id="ARBA00022927"/>
    </source>
</evidence>
<dbReference type="GO" id="GO:0055085">
    <property type="term" value="P:transmembrane transport"/>
    <property type="evidence" value="ECO:0007669"/>
    <property type="project" value="InterPro"/>
</dbReference>
<keyword evidence="4" id="KW-1003">Cell membrane</keyword>
<dbReference type="Proteomes" id="UP000216335">
    <property type="component" value="Unassembled WGS sequence"/>
</dbReference>
<evidence type="ECO:0000259" key="11">
    <source>
        <dbReference type="PROSITE" id="PS50928"/>
    </source>
</evidence>
<evidence type="ECO:0000256" key="8">
    <source>
        <dbReference type="ARBA" id="ARBA00022989"/>
    </source>
</evidence>